<evidence type="ECO:0000313" key="3">
    <source>
        <dbReference type="EMBL" id="OGI61917.1"/>
    </source>
</evidence>
<dbReference type="STRING" id="1801735.A2645_01885"/>
<sequence>MIKRFINRIRLYLCKVSDSCSAEYICELDSTNCHNNHGIPIIGHAHSYLHNNAAWYRAWHHHPNRSHVHWGVFALMILSFLVFSFSYVHTVQAQPNFVQVDSKKASGSGLQGTVDILDAQGGSLARGNLRAGLTFRGPRSDARKIQISFTDAPISSLELDNISISEEGIIDIPVDEIPASGHWNRKFALGDVTGLAFTKGRFKKAAEGKDLFKCALWDYTNQTCTGRWIKLANIVPGSEYTIEFTPADPGYAESSRRVNALNKKSELLDFEEQSSETETSVKLVPVATPVVENAPPLPVPAVNVINVSTESLNNDVIIEVVHREENNVTKKEIFIDTTALVAEEVKVTDVALSPKLLTCLEYNQTEGICRRWKKEKNLVVNEEYELVSSSPGQSVYGQAKDGFLVLDQRLEVIPSIQSILQNPFETIITVQLIDMNPHKIITYFDAETGEQLDEIIINTEENTETNPDRKTIEFQSETVAKSADIEATAVGNDLFECNDFDFGNQICKGKYIKKKDLVKNENYSFNIEKRNTASELFESKKQIALLDKENALLNYTETKVADDIEIVPTNPNIIKKIIVKNHTENTNNDLRVEENVLTDNPLAVQSFAIDPTGLGTNSEFEIEAKGNTLMKCKDWDFTTSTCLGTWEKARDLEPGSLYILPVDSADPGFMETNESTPPPSDPNPTPTPEPTPAPTPEPAPEPTLEPTPTPEPAPITTTSSGGGGGGSAIILPLSNSTTSTISTTSIFPVTSSLTTTTNTINNPLTLNTTTATFPYLAQSGTITTATLTNNSAVSTTPNKTVLTTINRGIGFGQVSQEVKEIQKFFNTIGIAVAKTGPGSPGKETKRYGYQTKEAVKKFQVKYDIAKPGDRGYGYIGPKTRAKIKELSKEF</sequence>
<dbReference type="Proteomes" id="UP000182253">
    <property type="component" value="Unassembled WGS sequence"/>
</dbReference>
<dbReference type="AlphaFoldDB" id="A0A1F6UWX7"/>
<dbReference type="InterPro" id="IPR036365">
    <property type="entry name" value="PGBD-like_sf"/>
</dbReference>
<dbReference type="SUPFAM" id="SSF47090">
    <property type="entry name" value="PGBD-like"/>
    <property type="match status" value="1"/>
</dbReference>
<name>A0A1F6UWX7_9BACT</name>
<dbReference type="Gene3D" id="1.10.101.10">
    <property type="entry name" value="PGBD-like superfamily/PGBD"/>
    <property type="match status" value="1"/>
</dbReference>
<evidence type="ECO:0008006" key="5">
    <source>
        <dbReference type="Google" id="ProtNLM"/>
    </source>
</evidence>
<keyword evidence="2" id="KW-0812">Transmembrane</keyword>
<evidence type="ECO:0000256" key="1">
    <source>
        <dbReference type="SAM" id="MobiDB-lite"/>
    </source>
</evidence>
<evidence type="ECO:0000256" key="2">
    <source>
        <dbReference type="SAM" id="Phobius"/>
    </source>
</evidence>
<organism evidence="3 4">
    <name type="scientific">Candidatus Nomurabacteria bacterium RIFCSPHIGHO2_01_FULL_39_9</name>
    <dbReference type="NCBI Taxonomy" id="1801735"/>
    <lineage>
        <taxon>Bacteria</taxon>
        <taxon>Candidatus Nomuraibacteriota</taxon>
    </lineage>
</organism>
<comment type="caution">
    <text evidence="3">The sequence shown here is derived from an EMBL/GenBank/DDBJ whole genome shotgun (WGS) entry which is preliminary data.</text>
</comment>
<feature type="region of interest" description="Disordered" evidence="1">
    <location>
        <begin position="659"/>
        <end position="731"/>
    </location>
</feature>
<evidence type="ECO:0000313" key="4">
    <source>
        <dbReference type="Proteomes" id="UP000182253"/>
    </source>
</evidence>
<protein>
    <recommendedName>
        <fullName evidence="5">Peptidoglycan binding-like domain-containing protein</fullName>
    </recommendedName>
</protein>
<keyword evidence="2" id="KW-1133">Transmembrane helix</keyword>
<accession>A0A1F6UWX7</accession>
<feature type="compositionally biased region" description="Pro residues" evidence="1">
    <location>
        <begin position="676"/>
        <end position="713"/>
    </location>
</feature>
<dbReference type="InterPro" id="IPR036366">
    <property type="entry name" value="PGBDSf"/>
</dbReference>
<keyword evidence="2" id="KW-0472">Membrane</keyword>
<proteinExistence type="predicted"/>
<dbReference type="EMBL" id="MFTL01000006">
    <property type="protein sequence ID" value="OGI61917.1"/>
    <property type="molecule type" value="Genomic_DNA"/>
</dbReference>
<feature type="transmembrane region" description="Helical" evidence="2">
    <location>
        <begin position="67"/>
        <end position="88"/>
    </location>
</feature>
<gene>
    <name evidence="3" type="ORF">A2645_01885</name>
</gene>
<reference evidence="3 4" key="1">
    <citation type="journal article" date="2016" name="Nat. Commun.">
        <title>Thousands of microbial genomes shed light on interconnected biogeochemical processes in an aquifer system.</title>
        <authorList>
            <person name="Anantharaman K."/>
            <person name="Brown C.T."/>
            <person name="Hug L.A."/>
            <person name="Sharon I."/>
            <person name="Castelle C.J."/>
            <person name="Probst A.J."/>
            <person name="Thomas B.C."/>
            <person name="Singh A."/>
            <person name="Wilkins M.J."/>
            <person name="Karaoz U."/>
            <person name="Brodie E.L."/>
            <person name="Williams K.H."/>
            <person name="Hubbard S.S."/>
            <person name="Banfield J.F."/>
        </authorList>
    </citation>
    <scope>NUCLEOTIDE SEQUENCE [LARGE SCALE GENOMIC DNA]</scope>
</reference>